<organism evidence="1 2">
    <name type="scientific">Pseudomonas syringae pv. castaneae</name>
    <dbReference type="NCBI Taxonomy" id="264450"/>
    <lineage>
        <taxon>Bacteria</taxon>
        <taxon>Pseudomonadati</taxon>
        <taxon>Pseudomonadota</taxon>
        <taxon>Gammaproteobacteria</taxon>
        <taxon>Pseudomonadales</taxon>
        <taxon>Pseudomonadaceae</taxon>
        <taxon>Pseudomonas</taxon>
        <taxon>Pseudomonas syringae</taxon>
    </lineage>
</organism>
<sequence length="265" mass="29432">MGQRQGVDPLVQRLRERRHGMSAGHHGLDKAITVTGSEQWIRHIPVFIEPVGLVPLETVRFVVTGVILDESGIGRCRQVRLAVLPKRVVQVTEGREHQVDAPAVLDNVVQVDDEIERSLIELDQVEAEQWSLIESKCHFQPLLYPGLGRGLRFGTIGKIDQRDPHLQRLDQGLHGHAVAADVAVQDRAQGIVLADQQFDRLLHAVRVDSTLDMEVTTHGVQGRIALGHLVQPDVPLGRRQRISCRKLQRLVHTLPPVTRTPAGSG</sequence>
<name>A0A0P9S375_PSESX</name>
<accession>A0A0P9S375</accession>
<protein>
    <submittedName>
        <fullName evidence="1">Cupin</fullName>
    </submittedName>
</protein>
<dbReference type="EMBL" id="LJQD01000417">
    <property type="protein sequence ID" value="KPW92087.1"/>
    <property type="molecule type" value="Genomic_DNA"/>
</dbReference>
<evidence type="ECO:0000313" key="2">
    <source>
        <dbReference type="Proteomes" id="UP000050381"/>
    </source>
</evidence>
<evidence type="ECO:0000313" key="1">
    <source>
        <dbReference type="EMBL" id="KPW92087.1"/>
    </source>
</evidence>
<proteinExistence type="predicted"/>
<reference evidence="1 2" key="1">
    <citation type="submission" date="2015-09" db="EMBL/GenBank/DDBJ databases">
        <title>Genome announcement of multiple Pseudomonas syringae strains.</title>
        <authorList>
            <person name="Thakur S."/>
            <person name="Wang P.W."/>
            <person name="Gong Y."/>
            <person name="Weir B.S."/>
            <person name="Guttman D.S."/>
        </authorList>
    </citation>
    <scope>NUCLEOTIDE SEQUENCE [LARGE SCALE GENOMIC DNA]</scope>
    <source>
        <strain evidence="1 2">ICMP9419</strain>
    </source>
</reference>
<dbReference type="Proteomes" id="UP000050381">
    <property type="component" value="Unassembled WGS sequence"/>
</dbReference>
<comment type="caution">
    <text evidence="1">The sequence shown here is derived from an EMBL/GenBank/DDBJ whole genome shotgun (WGS) entry which is preliminary data.</text>
</comment>
<dbReference type="AlphaFoldDB" id="A0A0P9S375"/>
<gene>
    <name evidence="1" type="ORF">ALO79_200165</name>
</gene>